<keyword evidence="1" id="KW-0862">Zinc</keyword>
<dbReference type="Gene3D" id="3.30.40.10">
    <property type="entry name" value="Zinc/RING finger domain, C3HC4 (zinc finger)"/>
    <property type="match status" value="1"/>
</dbReference>
<dbReference type="InterPro" id="IPR013083">
    <property type="entry name" value="Znf_RING/FYVE/PHD"/>
</dbReference>
<feature type="compositionally biased region" description="Acidic residues" evidence="2">
    <location>
        <begin position="299"/>
        <end position="315"/>
    </location>
</feature>
<feature type="compositionally biased region" description="Low complexity" evidence="2">
    <location>
        <begin position="117"/>
        <end position="130"/>
    </location>
</feature>
<evidence type="ECO:0000256" key="2">
    <source>
        <dbReference type="SAM" id="MobiDB-lite"/>
    </source>
</evidence>
<dbReference type="Pfam" id="PF13920">
    <property type="entry name" value="zf-C3HC4_3"/>
    <property type="match status" value="1"/>
</dbReference>
<feature type="compositionally biased region" description="Low complexity" evidence="2">
    <location>
        <begin position="241"/>
        <end position="269"/>
    </location>
</feature>
<feature type="region of interest" description="Disordered" evidence="2">
    <location>
        <begin position="299"/>
        <end position="318"/>
    </location>
</feature>
<feature type="region of interest" description="Disordered" evidence="2">
    <location>
        <begin position="241"/>
        <end position="272"/>
    </location>
</feature>
<keyword evidence="1" id="KW-0863">Zinc-finger</keyword>
<accession>A0AAD9WZD5</accession>
<name>A0AAD9WZD5_9ROSI</name>
<gene>
    <name evidence="4" type="ORF">Ddye_016988</name>
</gene>
<sequence>MEAAGGFRRRTSLLDEMSALPERRDSLAGLTLDAVLSDKRGGGPTNSRTLFDIIREDPTTKSYYGHKDRKSWKLFRDKLRLKRAGAAWTSSVHIPTSDIPIRAAINNSSSQFARRGSAMSSEDSASDAAARPQFTRRSSTRLGASSSPTPSESNHHDDSLDIPMPNNSPPSRSFRPQISRHNSTRMALRDGDENSGGSDPFEVAREGTRRLAVALAEERVLSAREAVAAQEAAEAAAAAEAEAEAEALATPEAAAAGGSEAEASSSEEAQPVRMSLMDLLEETDREMGVEGSKYMLGEDDEEEFEEEEEEEEEVEAAGGGGGIEYNCCVCMVRHKGAAFIPCGHTFCRLCSRELWVQRGNCPLCNNFIVEILDIF</sequence>
<keyword evidence="1" id="KW-0479">Metal-binding</keyword>
<dbReference type="Proteomes" id="UP001280121">
    <property type="component" value="Unassembled WGS sequence"/>
</dbReference>
<evidence type="ECO:0000313" key="5">
    <source>
        <dbReference type="Proteomes" id="UP001280121"/>
    </source>
</evidence>
<comment type="caution">
    <text evidence="4">The sequence shown here is derived from an EMBL/GenBank/DDBJ whole genome shotgun (WGS) entry which is preliminary data.</text>
</comment>
<organism evidence="4 5">
    <name type="scientific">Dipteronia dyeriana</name>
    <dbReference type="NCBI Taxonomy" id="168575"/>
    <lineage>
        <taxon>Eukaryota</taxon>
        <taxon>Viridiplantae</taxon>
        <taxon>Streptophyta</taxon>
        <taxon>Embryophyta</taxon>
        <taxon>Tracheophyta</taxon>
        <taxon>Spermatophyta</taxon>
        <taxon>Magnoliopsida</taxon>
        <taxon>eudicotyledons</taxon>
        <taxon>Gunneridae</taxon>
        <taxon>Pentapetalae</taxon>
        <taxon>rosids</taxon>
        <taxon>malvids</taxon>
        <taxon>Sapindales</taxon>
        <taxon>Sapindaceae</taxon>
        <taxon>Hippocastanoideae</taxon>
        <taxon>Acereae</taxon>
        <taxon>Dipteronia</taxon>
    </lineage>
</organism>
<dbReference type="InterPro" id="IPR001841">
    <property type="entry name" value="Znf_RING"/>
</dbReference>
<keyword evidence="5" id="KW-1185">Reference proteome</keyword>
<dbReference type="PROSITE" id="PS50089">
    <property type="entry name" value="ZF_RING_2"/>
    <property type="match status" value="1"/>
</dbReference>
<dbReference type="SMART" id="SM00184">
    <property type="entry name" value="RING"/>
    <property type="match status" value="1"/>
</dbReference>
<dbReference type="AlphaFoldDB" id="A0AAD9WZD5"/>
<dbReference type="GO" id="GO:0008270">
    <property type="term" value="F:zinc ion binding"/>
    <property type="evidence" value="ECO:0007669"/>
    <property type="project" value="UniProtKB-KW"/>
</dbReference>
<feature type="compositionally biased region" description="Low complexity" evidence="2">
    <location>
        <begin position="163"/>
        <end position="176"/>
    </location>
</feature>
<dbReference type="PANTHER" id="PTHR46629">
    <property type="entry name" value="OS01G0917900 PROTEIN"/>
    <property type="match status" value="1"/>
</dbReference>
<feature type="region of interest" description="Disordered" evidence="2">
    <location>
        <begin position="112"/>
        <end position="179"/>
    </location>
</feature>
<evidence type="ECO:0000313" key="4">
    <source>
        <dbReference type="EMBL" id="KAK2649499.1"/>
    </source>
</evidence>
<dbReference type="CDD" id="cd16449">
    <property type="entry name" value="RING-HC"/>
    <property type="match status" value="1"/>
</dbReference>
<dbReference type="EMBL" id="JANJYI010000005">
    <property type="protein sequence ID" value="KAK2649499.1"/>
    <property type="molecule type" value="Genomic_DNA"/>
</dbReference>
<evidence type="ECO:0000256" key="1">
    <source>
        <dbReference type="PROSITE-ProRule" id="PRU00175"/>
    </source>
</evidence>
<evidence type="ECO:0000259" key="3">
    <source>
        <dbReference type="PROSITE" id="PS50089"/>
    </source>
</evidence>
<feature type="domain" description="RING-type" evidence="3">
    <location>
        <begin position="327"/>
        <end position="365"/>
    </location>
</feature>
<proteinExistence type="predicted"/>
<dbReference type="SUPFAM" id="SSF57850">
    <property type="entry name" value="RING/U-box"/>
    <property type="match status" value="1"/>
</dbReference>
<reference evidence="4" key="1">
    <citation type="journal article" date="2023" name="Plant J.">
        <title>Genome sequences and population genomics provide insights into the demographic history, inbreeding, and mutation load of two 'living fossil' tree species of Dipteronia.</title>
        <authorList>
            <person name="Feng Y."/>
            <person name="Comes H.P."/>
            <person name="Chen J."/>
            <person name="Zhu S."/>
            <person name="Lu R."/>
            <person name="Zhang X."/>
            <person name="Li P."/>
            <person name="Qiu J."/>
            <person name="Olsen K.M."/>
            <person name="Qiu Y."/>
        </authorList>
    </citation>
    <scope>NUCLEOTIDE SEQUENCE</scope>
    <source>
        <strain evidence="4">KIB01</strain>
    </source>
</reference>
<feature type="compositionally biased region" description="Polar residues" evidence="2">
    <location>
        <begin position="135"/>
        <end position="152"/>
    </location>
</feature>
<protein>
    <recommendedName>
        <fullName evidence="3">RING-type domain-containing protein</fullName>
    </recommendedName>
</protein>